<accession>A0A0V8DXV5</accession>
<keyword evidence="1" id="KW-0812">Transmembrane</keyword>
<dbReference type="AlphaFoldDB" id="A0A0V8DXV5"/>
<proteinExistence type="predicted"/>
<comment type="caution">
    <text evidence="2">The sequence shown here is derived from an EMBL/GenBank/DDBJ whole genome shotgun (WGS) entry which is preliminary data.</text>
</comment>
<dbReference type="Proteomes" id="UP000053719">
    <property type="component" value="Unassembled WGS sequence"/>
</dbReference>
<protein>
    <submittedName>
        <fullName evidence="2">Uncharacterized protein</fullName>
    </submittedName>
</protein>
<feature type="transmembrane region" description="Helical" evidence="1">
    <location>
        <begin position="6"/>
        <end position="28"/>
    </location>
</feature>
<evidence type="ECO:0000313" key="2">
    <source>
        <dbReference type="EMBL" id="KSU18352.1"/>
    </source>
</evidence>
<keyword evidence="1" id="KW-1133">Transmembrane helix</keyword>
<reference evidence="3" key="1">
    <citation type="submission" date="2015-10" db="EMBL/GenBank/DDBJ databases">
        <title>Draft Genome Sequences of 11 Lactococcus lactis subspecies cremoris strains.</title>
        <authorList>
            <person name="Wels M."/>
            <person name="Backus L."/>
            <person name="Boekhorst J."/>
            <person name="Dijkstra A."/>
            <person name="Beerthuizen M."/>
            <person name="Kelly W."/>
            <person name="Siezen R."/>
            <person name="Bachmann H."/>
            <person name="Van Hijum S."/>
        </authorList>
    </citation>
    <scope>NUCLEOTIDE SEQUENCE [LARGE SCALE GENOMIC DNA]</scope>
    <source>
        <strain evidence="3">M20</strain>
    </source>
</reference>
<organism evidence="2 3">
    <name type="scientific">Lactococcus lactis subsp. lactis</name>
    <name type="common">Streptococcus lactis</name>
    <dbReference type="NCBI Taxonomy" id="1360"/>
    <lineage>
        <taxon>Bacteria</taxon>
        <taxon>Bacillati</taxon>
        <taxon>Bacillota</taxon>
        <taxon>Bacilli</taxon>
        <taxon>Lactobacillales</taxon>
        <taxon>Streptococcaceae</taxon>
        <taxon>Lactococcus</taxon>
    </lineage>
</organism>
<sequence length="59" mass="6358">MTASTSNIIISVAILPVIDFSCEFIVFFDMKVGTINKTIGNIKIVALLPQLLGISVIPH</sequence>
<name>A0A0V8DXV5_LACLL</name>
<dbReference type="EMBL" id="LKLU01000132">
    <property type="protein sequence ID" value="KSU18352.1"/>
    <property type="molecule type" value="Genomic_DNA"/>
</dbReference>
<evidence type="ECO:0000256" key="1">
    <source>
        <dbReference type="SAM" id="Phobius"/>
    </source>
</evidence>
<evidence type="ECO:0000313" key="3">
    <source>
        <dbReference type="Proteomes" id="UP000053719"/>
    </source>
</evidence>
<keyword evidence="1" id="KW-0472">Membrane</keyword>
<gene>
    <name evidence="2" type="ORF">M20_2306</name>
</gene>